<dbReference type="PANTHER" id="PTHR46211">
    <property type="entry name" value="GLYCEROPHOSPHORYL DIESTER PHOSPHODIESTERASE"/>
    <property type="match status" value="1"/>
</dbReference>
<sequence length="282" mass="32259">MFTIRQRGYIVLKFPKTILRSIYTSFIRKEIGTKCAYQHHSPIKIGHRGAAGYSPENTFASFHKALLLGVDYLELDVQMTKDSELVVIHDATVNRTTNGKGKVRDFTLKEIQTLDAGSWFDPKFCGEKVPSFCEVLDEFAGKVGILLEIKNPNLYPGIEEKIADELIKRDLTHHEGPQVIVQSFDQQCLKRFHQLIPSIQIGVLLKKITGKGISTKELLSFSSYVSFVNPKITMVNQRLISKIHQHGFKTFIWTVRRRNEVNLLKHLRVEGIISDYPDFLKD</sequence>
<dbReference type="AlphaFoldDB" id="A0A2N5HBC9"/>
<reference evidence="2 3" key="1">
    <citation type="submission" date="2017-11" db="EMBL/GenBank/DDBJ databases">
        <title>Comparitive Functional Genomics of Dry Heat Resistant strains isolated from the Viking Spacecraft.</title>
        <authorList>
            <person name="Seuylemezian A."/>
            <person name="Cooper K."/>
            <person name="Vaishampayan P."/>
        </authorList>
    </citation>
    <scope>NUCLEOTIDE SEQUENCE [LARGE SCALE GENOMIC DNA]</scope>
    <source>
        <strain evidence="2 3">V32-6</strain>
    </source>
</reference>
<protein>
    <submittedName>
        <fullName evidence="2">Glycerophosphodiester phosphodiesterase</fullName>
    </submittedName>
</protein>
<dbReference type="OrthoDB" id="384721at2"/>
<feature type="domain" description="GP-PDE" evidence="1">
    <location>
        <begin position="42"/>
        <end position="282"/>
    </location>
</feature>
<evidence type="ECO:0000313" key="2">
    <source>
        <dbReference type="EMBL" id="PLS02822.1"/>
    </source>
</evidence>
<dbReference type="Gene3D" id="3.20.20.190">
    <property type="entry name" value="Phosphatidylinositol (PI) phosphodiesterase"/>
    <property type="match status" value="1"/>
</dbReference>
<gene>
    <name evidence="2" type="ORF">CVD27_16650</name>
</gene>
<dbReference type="GO" id="GO:0006629">
    <property type="term" value="P:lipid metabolic process"/>
    <property type="evidence" value="ECO:0007669"/>
    <property type="project" value="InterPro"/>
</dbReference>
<organism evidence="2 3">
    <name type="scientific">Neobacillus cucumis</name>
    <dbReference type="NCBI Taxonomy" id="1740721"/>
    <lineage>
        <taxon>Bacteria</taxon>
        <taxon>Bacillati</taxon>
        <taxon>Bacillota</taxon>
        <taxon>Bacilli</taxon>
        <taxon>Bacillales</taxon>
        <taxon>Bacillaceae</taxon>
        <taxon>Neobacillus</taxon>
    </lineage>
</organism>
<dbReference type="EMBL" id="PGVE01000064">
    <property type="protein sequence ID" value="PLS02822.1"/>
    <property type="molecule type" value="Genomic_DNA"/>
</dbReference>
<dbReference type="Pfam" id="PF03009">
    <property type="entry name" value="GDPD"/>
    <property type="match status" value="1"/>
</dbReference>
<evidence type="ECO:0000313" key="3">
    <source>
        <dbReference type="Proteomes" id="UP000234950"/>
    </source>
</evidence>
<dbReference type="InterPro" id="IPR030395">
    <property type="entry name" value="GP_PDE_dom"/>
</dbReference>
<keyword evidence="3" id="KW-1185">Reference proteome</keyword>
<dbReference type="SUPFAM" id="SSF51695">
    <property type="entry name" value="PLC-like phosphodiesterases"/>
    <property type="match status" value="1"/>
</dbReference>
<proteinExistence type="predicted"/>
<dbReference type="PROSITE" id="PS51704">
    <property type="entry name" value="GP_PDE"/>
    <property type="match status" value="1"/>
</dbReference>
<evidence type="ECO:0000259" key="1">
    <source>
        <dbReference type="PROSITE" id="PS51704"/>
    </source>
</evidence>
<name>A0A2N5HBC9_9BACI</name>
<accession>A0A2N5HBC9</accession>
<dbReference type="PANTHER" id="PTHR46211:SF1">
    <property type="entry name" value="GLYCEROPHOSPHODIESTER PHOSPHODIESTERASE, CYTOPLASMIC"/>
    <property type="match status" value="1"/>
</dbReference>
<dbReference type="InterPro" id="IPR017946">
    <property type="entry name" value="PLC-like_Pdiesterase_TIM-brl"/>
</dbReference>
<dbReference type="Proteomes" id="UP000234950">
    <property type="component" value="Unassembled WGS sequence"/>
</dbReference>
<comment type="caution">
    <text evidence="2">The sequence shown here is derived from an EMBL/GenBank/DDBJ whole genome shotgun (WGS) entry which is preliminary data.</text>
</comment>
<dbReference type="GO" id="GO:0008081">
    <property type="term" value="F:phosphoric diester hydrolase activity"/>
    <property type="evidence" value="ECO:0007669"/>
    <property type="project" value="InterPro"/>
</dbReference>